<evidence type="ECO:0000256" key="3">
    <source>
        <dbReference type="ARBA" id="ARBA00023315"/>
    </source>
</evidence>
<evidence type="ECO:0000313" key="8">
    <source>
        <dbReference type="Proteomes" id="UP001501371"/>
    </source>
</evidence>
<sequence length="440" mass="45369">MSSPTTPGTTRSVPEPGTAAGTSAAPAARSGRTVVTGIGVVAPCGLGAEAYWKALLAGESGITGLSRFDTSGYPATLAGEIRDFDAREHLPSRLLPQTDVSTRYAVVAADWALADAGVAQEAGETGEAGLADYDMGVVTSTAQGGFDFTHREFRKLWDEGPEYVSVYESFAWFYAVNTGQISIRNKMRGPSAALVGEQAGGLDAVGHARRTVRRGTPLVVSGGVDSAFDPWGYSAQLAGGRVTTATDPARAYLPFDRAASGHVPGEGGAILVVEDADSARERGARTVYGEIAGYAATFDPPPGSERPPGLRRAAELALADAGLEPADIGIVYADAAAVPELDRAEAEALRGLFGAYGVPVTAPKTLTGRMYAGGGPADLAAALFTLRDGVAPATAHTTDVPDDYGLDLVLGEPRPVRERAALVLARGRHGFNSAIVVTAP</sequence>
<evidence type="ECO:0000313" key="7">
    <source>
        <dbReference type="EMBL" id="GAA1186386.1"/>
    </source>
</evidence>
<accession>A0ABN1V064</accession>
<comment type="similarity">
    <text evidence="1 4">Belongs to the thiolase-like superfamily. Beta-ketoacyl-ACP synthases family.</text>
</comment>
<dbReference type="PANTHER" id="PTHR11712:SF322">
    <property type="entry name" value="POLYKETIDE BETA-KETOACYL SYNTHASE 2-RELATED"/>
    <property type="match status" value="1"/>
</dbReference>
<dbReference type="InterPro" id="IPR020841">
    <property type="entry name" value="PKS_Beta-ketoAc_synthase_dom"/>
</dbReference>
<dbReference type="Pfam" id="PF02801">
    <property type="entry name" value="Ketoacyl-synt_C"/>
    <property type="match status" value="1"/>
</dbReference>
<evidence type="ECO:0000256" key="1">
    <source>
        <dbReference type="ARBA" id="ARBA00008467"/>
    </source>
</evidence>
<feature type="domain" description="Ketosynthase family 3 (KS3)" evidence="6">
    <location>
        <begin position="30"/>
        <end position="439"/>
    </location>
</feature>
<dbReference type="RefSeq" id="WP_344280919.1">
    <property type="nucleotide sequence ID" value="NZ_BAAAKV010000050.1"/>
</dbReference>
<dbReference type="Pfam" id="PF00109">
    <property type="entry name" value="ketoacyl-synt"/>
    <property type="match status" value="1"/>
</dbReference>
<dbReference type="InterPro" id="IPR016039">
    <property type="entry name" value="Thiolase-like"/>
</dbReference>
<proteinExistence type="inferred from homology"/>
<name>A0ABN1V064_9ACTN</name>
<dbReference type="Gene3D" id="3.40.47.10">
    <property type="match status" value="2"/>
</dbReference>
<evidence type="ECO:0000259" key="6">
    <source>
        <dbReference type="PROSITE" id="PS52004"/>
    </source>
</evidence>
<dbReference type="SUPFAM" id="SSF53901">
    <property type="entry name" value="Thiolase-like"/>
    <property type="match status" value="2"/>
</dbReference>
<dbReference type="PANTHER" id="PTHR11712">
    <property type="entry name" value="POLYKETIDE SYNTHASE-RELATED"/>
    <property type="match status" value="1"/>
</dbReference>
<organism evidence="7 8">
    <name type="scientific">Streptomyces hebeiensis</name>
    <dbReference type="NCBI Taxonomy" id="229486"/>
    <lineage>
        <taxon>Bacteria</taxon>
        <taxon>Bacillati</taxon>
        <taxon>Actinomycetota</taxon>
        <taxon>Actinomycetes</taxon>
        <taxon>Kitasatosporales</taxon>
        <taxon>Streptomycetaceae</taxon>
        <taxon>Streptomyces</taxon>
    </lineage>
</organism>
<evidence type="ECO:0000256" key="2">
    <source>
        <dbReference type="ARBA" id="ARBA00022679"/>
    </source>
</evidence>
<evidence type="ECO:0000256" key="5">
    <source>
        <dbReference type="SAM" id="MobiDB-lite"/>
    </source>
</evidence>
<dbReference type="InterPro" id="IPR014031">
    <property type="entry name" value="Ketoacyl_synth_C"/>
</dbReference>
<dbReference type="InterPro" id="IPR000794">
    <property type="entry name" value="Beta-ketoacyl_synthase"/>
</dbReference>
<keyword evidence="3" id="KW-0012">Acyltransferase</keyword>
<comment type="caution">
    <text evidence="7">The sequence shown here is derived from an EMBL/GenBank/DDBJ whole genome shotgun (WGS) entry which is preliminary data.</text>
</comment>
<feature type="compositionally biased region" description="Polar residues" evidence="5">
    <location>
        <begin position="1"/>
        <end position="12"/>
    </location>
</feature>
<dbReference type="CDD" id="cd00832">
    <property type="entry name" value="CLF"/>
    <property type="match status" value="1"/>
</dbReference>
<reference evidence="7 8" key="1">
    <citation type="journal article" date="2019" name="Int. J. Syst. Evol. Microbiol.">
        <title>The Global Catalogue of Microorganisms (GCM) 10K type strain sequencing project: providing services to taxonomists for standard genome sequencing and annotation.</title>
        <authorList>
            <consortium name="The Broad Institute Genomics Platform"/>
            <consortium name="The Broad Institute Genome Sequencing Center for Infectious Disease"/>
            <person name="Wu L."/>
            <person name="Ma J."/>
        </authorList>
    </citation>
    <scope>NUCLEOTIDE SEQUENCE [LARGE SCALE GENOMIC DNA]</scope>
    <source>
        <strain evidence="7 8">JCM 12696</strain>
    </source>
</reference>
<gene>
    <name evidence="7" type="ORF">GCM10009654_49940</name>
</gene>
<dbReference type="EMBL" id="BAAAKV010000050">
    <property type="protein sequence ID" value="GAA1186386.1"/>
    <property type="molecule type" value="Genomic_DNA"/>
</dbReference>
<evidence type="ECO:0000256" key="4">
    <source>
        <dbReference type="RuleBase" id="RU003694"/>
    </source>
</evidence>
<dbReference type="PROSITE" id="PS52004">
    <property type="entry name" value="KS3_2"/>
    <property type="match status" value="1"/>
</dbReference>
<feature type="compositionally biased region" description="Low complexity" evidence="5">
    <location>
        <begin position="16"/>
        <end position="28"/>
    </location>
</feature>
<keyword evidence="2 4" id="KW-0808">Transferase</keyword>
<protein>
    <submittedName>
        <fullName evidence="7">Ketosynthase chain-length factor</fullName>
    </submittedName>
</protein>
<feature type="region of interest" description="Disordered" evidence="5">
    <location>
        <begin position="1"/>
        <end position="28"/>
    </location>
</feature>
<dbReference type="Proteomes" id="UP001501371">
    <property type="component" value="Unassembled WGS sequence"/>
</dbReference>
<keyword evidence="8" id="KW-1185">Reference proteome</keyword>
<dbReference type="InterPro" id="IPR014030">
    <property type="entry name" value="Ketoacyl_synth_N"/>
</dbReference>